<reference evidence="2" key="2">
    <citation type="submission" date="2025-05" db="UniProtKB">
        <authorList>
            <consortium name="Ensembl"/>
        </authorList>
    </citation>
    <scope>IDENTIFICATION</scope>
    <source>
        <strain evidence="2">Thoroughbred</strain>
    </source>
</reference>
<keyword evidence="3" id="KW-1185">Reference proteome</keyword>
<feature type="transmembrane region" description="Helical" evidence="1">
    <location>
        <begin position="32"/>
        <end position="50"/>
    </location>
</feature>
<keyword evidence="1" id="KW-0812">Transmembrane</keyword>
<evidence type="ECO:0000256" key="1">
    <source>
        <dbReference type="SAM" id="Phobius"/>
    </source>
</evidence>
<organism evidence="2 3">
    <name type="scientific">Equus caballus</name>
    <name type="common">Horse</name>
    <dbReference type="NCBI Taxonomy" id="9796"/>
    <lineage>
        <taxon>Eukaryota</taxon>
        <taxon>Metazoa</taxon>
        <taxon>Chordata</taxon>
        <taxon>Craniata</taxon>
        <taxon>Vertebrata</taxon>
        <taxon>Euteleostomi</taxon>
        <taxon>Mammalia</taxon>
        <taxon>Eutheria</taxon>
        <taxon>Laurasiatheria</taxon>
        <taxon>Perissodactyla</taxon>
        <taxon>Equidae</taxon>
        <taxon>Equus</taxon>
    </lineage>
</organism>
<dbReference type="Ensembl" id="ENSECAT00000108322.1">
    <property type="protein sequence ID" value="ENSECAP00000085810.1"/>
    <property type="gene ID" value="ENSECAG00000053428.1"/>
</dbReference>
<proteinExistence type="predicted"/>
<keyword evidence="1" id="KW-1133">Transmembrane helix</keyword>
<evidence type="ECO:0000313" key="2">
    <source>
        <dbReference type="Ensembl" id="ENSECAP00000085810.1"/>
    </source>
</evidence>
<dbReference type="AlphaFoldDB" id="A0A9L0THK7"/>
<reference evidence="2 3" key="1">
    <citation type="journal article" date="2009" name="Science">
        <title>Genome sequence, comparative analysis, and population genetics of the domestic horse.</title>
        <authorList>
            <consortium name="Broad Institute Genome Sequencing Platform"/>
            <consortium name="Broad Institute Whole Genome Assembly Team"/>
            <person name="Wade C.M."/>
            <person name="Giulotto E."/>
            <person name="Sigurdsson S."/>
            <person name="Zoli M."/>
            <person name="Gnerre S."/>
            <person name="Imsland F."/>
            <person name="Lear T.L."/>
            <person name="Adelson D.L."/>
            <person name="Bailey E."/>
            <person name="Bellone R.R."/>
            <person name="Bloecker H."/>
            <person name="Distl O."/>
            <person name="Edgar R.C."/>
            <person name="Garber M."/>
            <person name="Leeb T."/>
            <person name="Mauceli E."/>
            <person name="MacLeod J.N."/>
            <person name="Penedo M.C.T."/>
            <person name="Raison J.M."/>
            <person name="Sharpe T."/>
            <person name="Vogel J."/>
            <person name="Andersson L."/>
            <person name="Antczak D.F."/>
            <person name="Biagi T."/>
            <person name="Binns M.M."/>
            <person name="Chowdhary B.P."/>
            <person name="Coleman S.J."/>
            <person name="Della Valle G."/>
            <person name="Fryc S."/>
            <person name="Guerin G."/>
            <person name="Hasegawa T."/>
            <person name="Hill E.W."/>
            <person name="Jurka J."/>
            <person name="Kiialainen A."/>
            <person name="Lindgren G."/>
            <person name="Liu J."/>
            <person name="Magnani E."/>
            <person name="Mickelson J.R."/>
            <person name="Murray J."/>
            <person name="Nergadze S.G."/>
            <person name="Onofrio R."/>
            <person name="Pedroni S."/>
            <person name="Piras M.F."/>
            <person name="Raudsepp T."/>
            <person name="Rocchi M."/>
            <person name="Roeed K.H."/>
            <person name="Ryder O.A."/>
            <person name="Searle S."/>
            <person name="Skow L."/>
            <person name="Swinburne J.E."/>
            <person name="Syvaenen A.C."/>
            <person name="Tozaki T."/>
            <person name="Valberg S.J."/>
            <person name="Vaudin M."/>
            <person name="White J.R."/>
            <person name="Zody M.C."/>
            <person name="Lander E.S."/>
            <person name="Lindblad-Toh K."/>
        </authorList>
    </citation>
    <scope>NUCLEOTIDE SEQUENCE [LARGE SCALE GENOMIC DNA]</scope>
    <source>
        <strain evidence="2 3">Thoroughbred</strain>
    </source>
</reference>
<accession>A0A9L0THK7</accession>
<dbReference type="Ensembl" id="ENSECAT00000121112.1">
    <property type="protein sequence ID" value="ENSECAP00000073034.1"/>
    <property type="gene ID" value="ENSECAG00000053428.1"/>
</dbReference>
<keyword evidence="1" id="KW-0472">Membrane</keyword>
<evidence type="ECO:0000313" key="3">
    <source>
        <dbReference type="Proteomes" id="UP000002281"/>
    </source>
</evidence>
<sequence>MTDDVEHPFIYLFAICISFLVRCLLRSWAHFLIGLFIFLLLSFRSSLYILDNSPLSDVSFANVFSKSVAYLLILLTLCFAEQKFLILMKLSVISFMDDAFGFVSGKSSLYTRSSQFPSLLSSRSLIVFFLQLVL</sequence>
<dbReference type="GeneTree" id="ENSGT01090000261244"/>
<protein>
    <submittedName>
        <fullName evidence="2">Uncharacterized protein</fullName>
    </submittedName>
</protein>
<name>A0A9L0THK7_HORSE</name>
<feature type="transmembrane region" description="Helical" evidence="1">
    <location>
        <begin position="6"/>
        <end position="25"/>
    </location>
</feature>
<dbReference type="Proteomes" id="UP000002281">
    <property type="component" value="Chromosome 31"/>
</dbReference>